<dbReference type="GO" id="GO:0006633">
    <property type="term" value="P:fatty acid biosynthetic process"/>
    <property type="evidence" value="ECO:0007669"/>
    <property type="project" value="InterPro"/>
</dbReference>
<dbReference type="SMART" id="SM00825">
    <property type="entry name" value="PKS_KS"/>
    <property type="match status" value="1"/>
</dbReference>
<sequence>MIGMACRLPGAAGLDDFWSLLLQERCSISTIGSDRWAVERFYHPRKGEAGRSYTLSAGLIADPYGFDAGAFRIAPREAEQMDPQQRLLLELVWEALEDAGLPPSTLAGQPVGVFVGASSVDAYTRIVGDASGIDTHFMTGNTASIIANRISYIYDLRGPSLTIDTACSSSLVALDAAVRALARGEIDTAVVAGVNILGAPQAFYGFSRAGMLSPTGLCRPFAA</sequence>
<dbReference type="PANTHER" id="PTHR43775">
    <property type="entry name" value="FATTY ACID SYNTHASE"/>
    <property type="match status" value="1"/>
</dbReference>
<evidence type="ECO:0000313" key="5">
    <source>
        <dbReference type="EMBL" id="KGM30147.1"/>
    </source>
</evidence>
<dbReference type="PROSITE" id="PS52004">
    <property type="entry name" value="KS3_2"/>
    <property type="match status" value="1"/>
</dbReference>
<dbReference type="EMBL" id="JANX01001015">
    <property type="protein sequence ID" value="KGM30147.1"/>
    <property type="molecule type" value="Genomic_DNA"/>
</dbReference>
<protein>
    <recommendedName>
        <fullName evidence="4">Ketosynthase family 3 (KS3) domain-containing protein</fullName>
    </recommendedName>
</protein>
<dbReference type="Gene3D" id="3.40.47.10">
    <property type="match status" value="1"/>
</dbReference>
<evidence type="ECO:0000256" key="2">
    <source>
        <dbReference type="ARBA" id="ARBA00022553"/>
    </source>
</evidence>
<evidence type="ECO:0000256" key="1">
    <source>
        <dbReference type="ARBA" id="ARBA00022450"/>
    </source>
</evidence>
<keyword evidence="3" id="KW-0808">Transferase</keyword>
<dbReference type="PANTHER" id="PTHR43775:SF37">
    <property type="entry name" value="SI:DKEY-61P9.11"/>
    <property type="match status" value="1"/>
</dbReference>
<dbReference type="InterPro" id="IPR018201">
    <property type="entry name" value="Ketoacyl_synth_AS"/>
</dbReference>
<accession>A0A0A0CZ56</accession>
<dbReference type="InterPro" id="IPR020841">
    <property type="entry name" value="PKS_Beta-ketoAc_synthase_dom"/>
</dbReference>
<dbReference type="Proteomes" id="UP000029995">
    <property type="component" value="Unassembled WGS sequence"/>
</dbReference>
<evidence type="ECO:0000313" key="6">
    <source>
        <dbReference type="Proteomes" id="UP000029995"/>
    </source>
</evidence>
<dbReference type="CDD" id="cd00833">
    <property type="entry name" value="PKS"/>
    <property type="match status" value="1"/>
</dbReference>
<evidence type="ECO:0000256" key="3">
    <source>
        <dbReference type="ARBA" id="ARBA00022679"/>
    </source>
</evidence>
<proteinExistence type="predicted"/>
<keyword evidence="1" id="KW-0596">Phosphopantetheine</keyword>
<dbReference type="AlphaFoldDB" id="A0A0A0CZ56"/>
<name>A0A0A0CZ56_9PROT</name>
<keyword evidence="2" id="KW-0597">Phosphoprotein</keyword>
<reference evidence="5 6" key="1">
    <citation type="submission" date="2014-01" db="EMBL/GenBank/DDBJ databases">
        <title>Genome sequence determination for a cystic fibrosis isolate, Inquilinus limosus.</title>
        <authorList>
            <person name="Pino M."/>
            <person name="Di Conza J."/>
            <person name="Gutkind G."/>
        </authorList>
    </citation>
    <scope>NUCLEOTIDE SEQUENCE [LARGE SCALE GENOMIC DNA]</scope>
    <source>
        <strain evidence="5 6">MP06</strain>
    </source>
</reference>
<organism evidence="5 6">
    <name type="scientific">Inquilinus limosus MP06</name>
    <dbReference type="NCBI Taxonomy" id="1398085"/>
    <lineage>
        <taxon>Bacteria</taxon>
        <taxon>Pseudomonadati</taxon>
        <taxon>Pseudomonadota</taxon>
        <taxon>Alphaproteobacteria</taxon>
        <taxon>Rhodospirillales</taxon>
        <taxon>Rhodospirillaceae</taxon>
        <taxon>Inquilinus</taxon>
    </lineage>
</organism>
<dbReference type="InterPro" id="IPR016039">
    <property type="entry name" value="Thiolase-like"/>
</dbReference>
<feature type="domain" description="Ketosynthase family 3 (KS3)" evidence="4">
    <location>
        <begin position="1"/>
        <end position="223"/>
    </location>
</feature>
<gene>
    <name evidence="5" type="ORF">P409_34830</name>
</gene>
<dbReference type="InterPro" id="IPR050091">
    <property type="entry name" value="PKS_NRPS_Biosynth_Enz"/>
</dbReference>
<dbReference type="PROSITE" id="PS00606">
    <property type="entry name" value="KS3_1"/>
    <property type="match status" value="1"/>
</dbReference>
<feature type="non-terminal residue" evidence="5">
    <location>
        <position position="223"/>
    </location>
</feature>
<dbReference type="GO" id="GO:0004312">
    <property type="term" value="F:fatty acid synthase activity"/>
    <property type="evidence" value="ECO:0007669"/>
    <property type="project" value="TreeGrafter"/>
</dbReference>
<evidence type="ECO:0000259" key="4">
    <source>
        <dbReference type="PROSITE" id="PS52004"/>
    </source>
</evidence>
<dbReference type="Pfam" id="PF00109">
    <property type="entry name" value="ketoacyl-synt"/>
    <property type="match status" value="1"/>
</dbReference>
<dbReference type="SUPFAM" id="SSF53901">
    <property type="entry name" value="Thiolase-like"/>
    <property type="match status" value="1"/>
</dbReference>
<dbReference type="InterPro" id="IPR014030">
    <property type="entry name" value="Ketoacyl_synth_N"/>
</dbReference>
<comment type="caution">
    <text evidence="5">The sequence shown here is derived from an EMBL/GenBank/DDBJ whole genome shotgun (WGS) entry which is preliminary data.</text>
</comment>
<dbReference type="GO" id="GO:0004315">
    <property type="term" value="F:3-oxoacyl-[acyl-carrier-protein] synthase activity"/>
    <property type="evidence" value="ECO:0007669"/>
    <property type="project" value="InterPro"/>
</dbReference>